<comment type="caution">
    <text evidence="1">The sequence shown here is derived from an EMBL/GenBank/DDBJ whole genome shotgun (WGS) entry which is preliminary data.</text>
</comment>
<proteinExistence type="predicted"/>
<sequence length="56" mass="6473">YKEITETTPVFSAIRCYTVMSQSLCTAMHVIRILHRYLDDIGFGLRRYHEIAPAIA</sequence>
<accession>A0A1R3GH19</accession>
<reference evidence="1 2" key="1">
    <citation type="submission" date="2013-09" db="EMBL/GenBank/DDBJ databases">
        <title>Corchorus capsularis genome sequencing.</title>
        <authorList>
            <person name="Alam M."/>
            <person name="Haque M.S."/>
            <person name="Islam M.S."/>
            <person name="Emdad E.M."/>
            <person name="Islam M.M."/>
            <person name="Ahmed B."/>
            <person name="Halim A."/>
            <person name="Hossen Q.M.M."/>
            <person name="Hossain M.Z."/>
            <person name="Ahmed R."/>
            <person name="Khan M.M."/>
            <person name="Islam R."/>
            <person name="Rashid M.M."/>
            <person name="Khan S.A."/>
            <person name="Rahman M.S."/>
            <person name="Alam M."/>
        </authorList>
    </citation>
    <scope>NUCLEOTIDE SEQUENCE [LARGE SCALE GENOMIC DNA]</scope>
    <source>
        <strain evidence="2">cv. CVL-1</strain>
        <tissue evidence="1">Whole seedling</tissue>
    </source>
</reference>
<keyword evidence="2" id="KW-1185">Reference proteome</keyword>
<evidence type="ECO:0000313" key="2">
    <source>
        <dbReference type="Proteomes" id="UP000188268"/>
    </source>
</evidence>
<dbReference type="EMBL" id="AWWV01014366">
    <property type="protein sequence ID" value="OMO57374.1"/>
    <property type="molecule type" value="Genomic_DNA"/>
</dbReference>
<feature type="non-terminal residue" evidence="1">
    <location>
        <position position="56"/>
    </location>
</feature>
<evidence type="ECO:0000313" key="1">
    <source>
        <dbReference type="EMBL" id="OMO57374.1"/>
    </source>
</evidence>
<protein>
    <submittedName>
        <fullName evidence="1">Uncharacterized protein</fullName>
    </submittedName>
</protein>
<dbReference type="AlphaFoldDB" id="A0A1R3GH19"/>
<name>A0A1R3GH19_COCAP</name>
<organism evidence="1 2">
    <name type="scientific">Corchorus capsularis</name>
    <name type="common">Jute</name>
    <dbReference type="NCBI Taxonomy" id="210143"/>
    <lineage>
        <taxon>Eukaryota</taxon>
        <taxon>Viridiplantae</taxon>
        <taxon>Streptophyta</taxon>
        <taxon>Embryophyta</taxon>
        <taxon>Tracheophyta</taxon>
        <taxon>Spermatophyta</taxon>
        <taxon>Magnoliopsida</taxon>
        <taxon>eudicotyledons</taxon>
        <taxon>Gunneridae</taxon>
        <taxon>Pentapetalae</taxon>
        <taxon>rosids</taxon>
        <taxon>malvids</taxon>
        <taxon>Malvales</taxon>
        <taxon>Malvaceae</taxon>
        <taxon>Grewioideae</taxon>
        <taxon>Apeibeae</taxon>
        <taxon>Corchorus</taxon>
    </lineage>
</organism>
<dbReference type="Gramene" id="OMO57374">
    <property type="protein sequence ID" value="OMO57374"/>
    <property type="gene ID" value="CCACVL1_25800"/>
</dbReference>
<gene>
    <name evidence="1" type="ORF">CCACVL1_25800</name>
</gene>
<feature type="non-terminal residue" evidence="1">
    <location>
        <position position="1"/>
    </location>
</feature>
<dbReference type="Proteomes" id="UP000188268">
    <property type="component" value="Unassembled WGS sequence"/>
</dbReference>